<proteinExistence type="predicted"/>
<dbReference type="AlphaFoldDB" id="A0A2U1MS15"/>
<dbReference type="EMBL" id="PKPP01004505">
    <property type="protein sequence ID" value="PWA64039.1"/>
    <property type="molecule type" value="Genomic_DNA"/>
</dbReference>
<organism evidence="3 4">
    <name type="scientific">Artemisia annua</name>
    <name type="common">Sweet wormwood</name>
    <dbReference type="NCBI Taxonomy" id="35608"/>
    <lineage>
        <taxon>Eukaryota</taxon>
        <taxon>Viridiplantae</taxon>
        <taxon>Streptophyta</taxon>
        <taxon>Embryophyta</taxon>
        <taxon>Tracheophyta</taxon>
        <taxon>Spermatophyta</taxon>
        <taxon>Magnoliopsida</taxon>
        <taxon>eudicotyledons</taxon>
        <taxon>Gunneridae</taxon>
        <taxon>Pentapetalae</taxon>
        <taxon>asterids</taxon>
        <taxon>campanulids</taxon>
        <taxon>Asterales</taxon>
        <taxon>Asteraceae</taxon>
        <taxon>Asteroideae</taxon>
        <taxon>Anthemideae</taxon>
        <taxon>Artemisiinae</taxon>
        <taxon>Artemisia</taxon>
    </lineage>
</organism>
<dbReference type="STRING" id="35608.A0A2U1MS15"/>
<feature type="compositionally biased region" description="Low complexity" evidence="1">
    <location>
        <begin position="367"/>
        <end position="383"/>
    </location>
</feature>
<reference evidence="3 4" key="1">
    <citation type="journal article" date="2018" name="Mol. Plant">
        <title>The genome of Artemisia annua provides insight into the evolution of Asteraceae family and artemisinin biosynthesis.</title>
        <authorList>
            <person name="Shen Q."/>
            <person name="Zhang L."/>
            <person name="Liao Z."/>
            <person name="Wang S."/>
            <person name="Yan T."/>
            <person name="Shi P."/>
            <person name="Liu M."/>
            <person name="Fu X."/>
            <person name="Pan Q."/>
            <person name="Wang Y."/>
            <person name="Lv Z."/>
            <person name="Lu X."/>
            <person name="Zhang F."/>
            <person name="Jiang W."/>
            <person name="Ma Y."/>
            <person name="Chen M."/>
            <person name="Hao X."/>
            <person name="Li L."/>
            <person name="Tang Y."/>
            <person name="Lv G."/>
            <person name="Zhou Y."/>
            <person name="Sun X."/>
            <person name="Brodelius P.E."/>
            <person name="Rose J.K.C."/>
            <person name="Tang K."/>
        </authorList>
    </citation>
    <scope>NUCLEOTIDE SEQUENCE [LARGE SCALE GENOMIC DNA]</scope>
    <source>
        <strain evidence="4">cv. Huhao1</strain>
        <tissue evidence="3">Leaf</tissue>
    </source>
</reference>
<sequence length="467" mass="52414">MISASSSSETAGMMNNQVLFQNPLFLHPSDGPGTLMVTEKLLGAQNYRSWRRSVEIALSTKRKLGFIRGTVPRSVDDASLQEQWDTCNNLVISWLMNSVSESIGKSIMFMGTAHAIWLQLETRFALSNGSHKYKLNRETYGIMQSGRSISEYYTNMKCVWEELDSMNELPRIEELDSMNELPKIVNITPEVAVFLQALNTQKEEQRLFQFLNGLDDHFSSQRSQLLLNSPLPSVESACSLLQQEESQRGVFGNSGHVGVESTALYSKGDVKDKCNICGFKWHPPEKCWEKIGYPVWHYKYKQGQKGKSVVKNGVGNVKRTAAVVENSGHVVFTSKQFEQLMKSLPHFNQNAQEPIEMDHPFGEEVSDPSSSSTTHTPEPATSETEVHDDEVLPVEQTASQVFEPVFGTTNETQPAATRKSSRIPVTLSWLKDYVTPHLPRANQVSVTPLQSQFHAFLCKEAAVYINV</sequence>
<evidence type="ECO:0000256" key="1">
    <source>
        <dbReference type="SAM" id="MobiDB-lite"/>
    </source>
</evidence>
<evidence type="ECO:0000259" key="2">
    <source>
        <dbReference type="Pfam" id="PF14244"/>
    </source>
</evidence>
<keyword evidence="4" id="KW-1185">Reference proteome</keyword>
<feature type="domain" description="Retrotransposon Copia-like N-terminal" evidence="2">
    <location>
        <begin position="27"/>
        <end position="71"/>
    </location>
</feature>
<dbReference type="InterPro" id="IPR029472">
    <property type="entry name" value="Copia-like_N"/>
</dbReference>
<accession>A0A2U1MS15</accession>
<comment type="caution">
    <text evidence="3">The sequence shown here is derived from an EMBL/GenBank/DDBJ whole genome shotgun (WGS) entry which is preliminary data.</text>
</comment>
<dbReference type="Proteomes" id="UP000245207">
    <property type="component" value="Unassembled WGS sequence"/>
</dbReference>
<evidence type="ECO:0000313" key="4">
    <source>
        <dbReference type="Proteomes" id="UP000245207"/>
    </source>
</evidence>
<dbReference type="OrthoDB" id="5544992at2759"/>
<dbReference type="PANTHER" id="PTHR37610">
    <property type="entry name" value="CCHC-TYPE DOMAIN-CONTAINING PROTEIN"/>
    <property type="match status" value="1"/>
</dbReference>
<dbReference type="PANTHER" id="PTHR37610:SF6">
    <property type="entry name" value="GAG-POLYPEPTIDE OF LTR COPIA-TYPE-RELATED"/>
    <property type="match status" value="1"/>
</dbReference>
<feature type="region of interest" description="Disordered" evidence="1">
    <location>
        <begin position="359"/>
        <end position="389"/>
    </location>
</feature>
<protein>
    <recommendedName>
        <fullName evidence="2">Retrotransposon Copia-like N-terminal domain-containing protein</fullName>
    </recommendedName>
</protein>
<name>A0A2U1MS15_ARTAN</name>
<dbReference type="Pfam" id="PF14244">
    <property type="entry name" value="Retrotran_gag_3"/>
    <property type="match status" value="1"/>
</dbReference>
<evidence type="ECO:0000313" key="3">
    <source>
        <dbReference type="EMBL" id="PWA64039.1"/>
    </source>
</evidence>
<gene>
    <name evidence="3" type="ORF">CTI12_AA318860</name>
</gene>